<reference evidence="2" key="1">
    <citation type="submission" date="2020-05" db="EMBL/GenBank/DDBJ databases">
        <authorList>
            <person name="Chiriac C."/>
            <person name="Salcher M."/>
            <person name="Ghai R."/>
            <person name="Kavagutti S V."/>
        </authorList>
    </citation>
    <scope>NUCLEOTIDE SEQUENCE</scope>
</reference>
<proteinExistence type="predicted"/>
<dbReference type="SMART" id="SM01006">
    <property type="entry name" value="AlcB"/>
    <property type="match status" value="1"/>
</dbReference>
<dbReference type="GO" id="GO:0016410">
    <property type="term" value="F:N-acyltransferase activity"/>
    <property type="evidence" value="ECO:0007669"/>
    <property type="project" value="TreeGrafter"/>
</dbReference>
<dbReference type="PANTHER" id="PTHR31438:SF1">
    <property type="entry name" value="LYSINE N-ACYLTRANSFERASE C17G9.06C-RELATED"/>
    <property type="match status" value="1"/>
</dbReference>
<dbReference type="InterPro" id="IPR016181">
    <property type="entry name" value="Acyl_CoA_acyltransferase"/>
</dbReference>
<evidence type="ECO:0000259" key="1">
    <source>
        <dbReference type="SMART" id="SM01006"/>
    </source>
</evidence>
<dbReference type="PANTHER" id="PTHR31438">
    <property type="entry name" value="LYSINE N-ACYLTRANSFERASE C17G9.06C-RELATED"/>
    <property type="match status" value="1"/>
</dbReference>
<dbReference type="EMBL" id="CAEZXR010000300">
    <property type="protein sequence ID" value="CAB4723733.1"/>
    <property type="molecule type" value="Genomic_DNA"/>
</dbReference>
<evidence type="ECO:0000313" key="2">
    <source>
        <dbReference type="EMBL" id="CAB4723733.1"/>
    </source>
</evidence>
<sequence length="181" mass="20757">MTDLRMETFDPVRDVEELHAWVVADRARFWMMQDHTVDEVREIYTWLHEQPTHHVWWVVEGEQRVALLQDYLPEADEVGEHYPVRPGDLGVHLMLAEGGARRPGFTAEVAAFGLEWCFAQPEVQRLVVEPDARNDKALARATRMGFTLGDVVQLSTKPAQLGFLTRETYEAWRSLAKNASA</sequence>
<dbReference type="SUPFAM" id="SSF55729">
    <property type="entry name" value="Acyl-CoA N-acyltransferases (Nat)"/>
    <property type="match status" value="1"/>
</dbReference>
<dbReference type="Pfam" id="PF13523">
    <property type="entry name" value="Acetyltransf_8"/>
    <property type="match status" value="1"/>
</dbReference>
<accession>A0A6J6RMN1</accession>
<dbReference type="InterPro" id="IPR019432">
    <property type="entry name" value="Acyltransferase_MbtK/IucB-like"/>
</dbReference>
<name>A0A6J6RMN1_9ZZZZ</name>
<gene>
    <name evidence="2" type="ORF">UFOPK2579_02162</name>
</gene>
<feature type="domain" description="Acyltransferase MbtK/IucB-like conserved" evidence="1">
    <location>
        <begin position="7"/>
        <end position="55"/>
    </location>
</feature>
<protein>
    <submittedName>
        <fullName evidence="2">Unannotated protein</fullName>
    </submittedName>
</protein>
<dbReference type="GO" id="GO:0019290">
    <property type="term" value="P:siderophore biosynthetic process"/>
    <property type="evidence" value="ECO:0007669"/>
    <property type="project" value="InterPro"/>
</dbReference>
<organism evidence="2">
    <name type="scientific">freshwater metagenome</name>
    <dbReference type="NCBI Taxonomy" id="449393"/>
    <lineage>
        <taxon>unclassified sequences</taxon>
        <taxon>metagenomes</taxon>
        <taxon>ecological metagenomes</taxon>
    </lineage>
</organism>
<dbReference type="AlphaFoldDB" id="A0A6J6RMN1"/>
<dbReference type="Gene3D" id="3.40.630.30">
    <property type="match status" value="1"/>
</dbReference>